<dbReference type="Gramene" id="OBART11G16460.1">
    <property type="protein sequence ID" value="OBART11G16460.1"/>
    <property type="gene ID" value="OBART11G16460"/>
</dbReference>
<protein>
    <submittedName>
        <fullName evidence="2">Uncharacterized protein</fullName>
    </submittedName>
</protein>
<feature type="region of interest" description="Disordered" evidence="1">
    <location>
        <begin position="1"/>
        <end position="64"/>
    </location>
</feature>
<dbReference type="HOGENOM" id="CLU_2871161_0_0_1"/>
<dbReference type="EnsemblPlants" id="OBART11G16460.1">
    <property type="protein sequence ID" value="OBART11G16460.1"/>
    <property type="gene ID" value="OBART11G16460"/>
</dbReference>
<reference evidence="2" key="1">
    <citation type="journal article" date="2009" name="Rice">
        <title>De Novo Next Generation Sequencing of Plant Genomes.</title>
        <authorList>
            <person name="Rounsley S."/>
            <person name="Marri P.R."/>
            <person name="Yu Y."/>
            <person name="He R."/>
            <person name="Sisneros N."/>
            <person name="Goicoechea J.L."/>
            <person name="Lee S.J."/>
            <person name="Angelova A."/>
            <person name="Kudrna D."/>
            <person name="Luo M."/>
            <person name="Affourtit J."/>
            <person name="Desany B."/>
            <person name="Knight J."/>
            <person name="Niazi F."/>
            <person name="Egholm M."/>
            <person name="Wing R.A."/>
        </authorList>
    </citation>
    <scope>NUCLEOTIDE SEQUENCE [LARGE SCALE GENOMIC DNA]</scope>
    <source>
        <strain evidence="2">cv. IRGC 105608</strain>
    </source>
</reference>
<accession>A0A0D3HMU7</accession>
<sequence>MHAVEAACKKRGRPRTHASTRVKRRWAVGAQRQAVGGGTGHRGRSGNEELDNAPVLDSCGLPSI</sequence>
<keyword evidence="3" id="KW-1185">Reference proteome</keyword>
<dbReference type="AlphaFoldDB" id="A0A0D3HMU7"/>
<proteinExistence type="predicted"/>
<reference evidence="2" key="2">
    <citation type="submission" date="2015-03" db="UniProtKB">
        <authorList>
            <consortium name="EnsemblPlants"/>
        </authorList>
    </citation>
    <scope>IDENTIFICATION</scope>
</reference>
<name>A0A0D3HMU7_9ORYZ</name>
<organism evidence="2">
    <name type="scientific">Oryza barthii</name>
    <dbReference type="NCBI Taxonomy" id="65489"/>
    <lineage>
        <taxon>Eukaryota</taxon>
        <taxon>Viridiplantae</taxon>
        <taxon>Streptophyta</taxon>
        <taxon>Embryophyta</taxon>
        <taxon>Tracheophyta</taxon>
        <taxon>Spermatophyta</taxon>
        <taxon>Magnoliopsida</taxon>
        <taxon>Liliopsida</taxon>
        <taxon>Poales</taxon>
        <taxon>Poaceae</taxon>
        <taxon>BOP clade</taxon>
        <taxon>Oryzoideae</taxon>
        <taxon>Oryzeae</taxon>
        <taxon>Oryzinae</taxon>
        <taxon>Oryza</taxon>
    </lineage>
</organism>
<evidence type="ECO:0000313" key="3">
    <source>
        <dbReference type="Proteomes" id="UP000026960"/>
    </source>
</evidence>
<feature type="compositionally biased region" description="Basic residues" evidence="1">
    <location>
        <begin position="9"/>
        <end position="26"/>
    </location>
</feature>
<evidence type="ECO:0000256" key="1">
    <source>
        <dbReference type="SAM" id="MobiDB-lite"/>
    </source>
</evidence>
<evidence type="ECO:0000313" key="2">
    <source>
        <dbReference type="EnsemblPlants" id="OBART11G16460.1"/>
    </source>
</evidence>
<dbReference type="Proteomes" id="UP000026960">
    <property type="component" value="Chromosome 11"/>
</dbReference>
<dbReference type="PaxDb" id="65489-OBART11G16460.1"/>